<accession>A0A917ZWC8</accession>
<proteinExistence type="predicted"/>
<reference evidence="3" key="2">
    <citation type="submission" date="2020-09" db="EMBL/GenBank/DDBJ databases">
        <authorList>
            <person name="Sun Q."/>
            <person name="Zhou Y."/>
        </authorList>
    </citation>
    <scope>NUCLEOTIDE SEQUENCE</scope>
    <source>
        <strain evidence="3">CGMCC 4.7201</strain>
    </source>
</reference>
<feature type="compositionally biased region" description="Basic and acidic residues" evidence="1">
    <location>
        <begin position="11"/>
        <end position="21"/>
    </location>
</feature>
<feature type="transmembrane region" description="Helical" evidence="2">
    <location>
        <begin position="60"/>
        <end position="83"/>
    </location>
</feature>
<dbReference type="Pfam" id="PF07332">
    <property type="entry name" value="Phage_holin_3_6"/>
    <property type="match status" value="1"/>
</dbReference>
<feature type="transmembrane region" description="Helical" evidence="2">
    <location>
        <begin position="89"/>
        <end position="108"/>
    </location>
</feature>
<reference evidence="3" key="1">
    <citation type="journal article" date="2014" name="Int. J. Syst. Evol. Microbiol.">
        <title>Complete genome sequence of Corynebacterium casei LMG S-19264T (=DSM 44701T), isolated from a smear-ripened cheese.</title>
        <authorList>
            <consortium name="US DOE Joint Genome Institute (JGI-PGF)"/>
            <person name="Walter F."/>
            <person name="Albersmeier A."/>
            <person name="Kalinowski J."/>
            <person name="Ruckert C."/>
        </authorList>
    </citation>
    <scope>NUCLEOTIDE SEQUENCE</scope>
    <source>
        <strain evidence="3">CGMCC 4.7201</strain>
    </source>
</reference>
<name>A0A917ZWC8_9ACTN</name>
<feature type="region of interest" description="Disordered" evidence="1">
    <location>
        <begin position="1"/>
        <end position="26"/>
    </location>
</feature>
<protein>
    <recommendedName>
        <fullName evidence="5">Superfamily III holin-X</fullName>
    </recommendedName>
</protein>
<evidence type="ECO:0000313" key="4">
    <source>
        <dbReference type="Proteomes" id="UP000641932"/>
    </source>
</evidence>
<dbReference type="InterPro" id="IPR009937">
    <property type="entry name" value="Phage_holin_3_6"/>
</dbReference>
<keyword evidence="2" id="KW-0812">Transmembrane</keyword>
<evidence type="ECO:0000313" key="3">
    <source>
        <dbReference type="EMBL" id="GGO95300.1"/>
    </source>
</evidence>
<organism evidence="3 4">
    <name type="scientific">Wenjunlia tyrosinilytica</name>
    <dbReference type="NCBI Taxonomy" id="1544741"/>
    <lineage>
        <taxon>Bacteria</taxon>
        <taxon>Bacillati</taxon>
        <taxon>Actinomycetota</taxon>
        <taxon>Actinomycetes</taxon>
        <taxon>Kitasatosporales</taxon>
        <taxon>Streptomycetaceae</taxon>
        <taxon>Wenjunlia</taxon>
    </lineage>
</organism>
<evidence type="ECO:0008006" key="5">
    <source>
        <dbReference type="Google" id="ProtNLM"/>
    </source>
</evidence>
<gene>
    <name evidence="3" type="ORF">GCM10012280_52170</name>
</gene>
<evidence type="ECO:0000256" key="1">
    <source>
        <dbReference type="SAM" id="MobiDB-lite"/>
    </source>
</evidence>
<dbReference type="EMBL" id="BMMS01000025">
    <property type="protein sequence ID" value="GGO95300.1"/>
    <property type="molecule type" value="Genomic_DNA"/>
</dbReference>
<evidence type="ECO:0000256" key="2">
    <source>
        <dbReference type="SAM" id="Phobius"/>
    </source>
</evidence>
<keyword evidence="2" id="KW-1133">Transmembrane helix</keyword>
<dbReference type="Proteomes" id="UP000641932">
    <property type="component" value="Unassembled WGS sequence"/>
</dbReference>
<dbReference type="AlphaFoldDB" id="A0A917ZWC8"/>
<comment type="caution">
    <text evidence="3">The sequence shown here is derived from an EMBL/GenBank/DDBJ whole genome shotgun (WGS) entry which is preliminary data.</text>
</comment>
<keyword evidence="2" id="KW-0472">Membrane</keyword>
<keyword evidence="4" id="KW-1185">Reference proteome</keyword>
<sequence>MTGAGYAPHMNGDKETTERPTGDLVRQLSEQTSTLIRDEIRLARLEMLDSLGNAKSGAGLYGGAGTAALYGVGAVVAGLVLALALAVPAWAAALIVGAVLLAAAGALARMGRGRFRRAAPPLPREAAAGVRQDIDTVKGGLHK</sequence>